<dbReference type="STRING" id="1379270.GEMMAAP_06990"/>
<dbReference type="InterPro" id="IPR001466">
    <property type="entry name" value="Beta-lactam-related"/>
</dbReference>
<proteinExistence type="predicted"/>
<sequence length="465" mass="48516">MRAGRATAVVAVLLSSAMAPSAVAQSVPAWAPALDSVANAAIATSKSPGVTVAVVVNGQLAYAKGYGLANVDTKQPMHADMLLRVGSVTKMFTGTMLAALIEKNLLDMEQPISRYVPSLAGKQVGAVTTQQLMTHNAGWIDNAVAYGRMGEGALGEVMREVGDTLFFTGAGRTFSYSNPSISMAGYVGEMAGKQRFASLVESNVLRPLGMRLSTFKPLEALTWPIAMGHMGPNAGGNMTVVRPMTENTAQWAAGFLFSSAPELARYTIAMMNGGTIDGADVLPRGVVRRVTTGYVPHPGGSGLDSAMYGYGLVVGTARVNGKPERVWTHGGAINGYNSSLVMLPDRKVAVVVLANGPGSGNSVIERKALELVMGAPLARATPAAPRDLTTAERAALVGTYAMGPVTVEFAELNGALVMKQGAASLPVKAASPSELVVGPQRLYTRTENGKVVYVYNGSRALARKL</sequence>
<evidence type="ECO:0000313" key="4">
    <source>
        <dbReference type="Proteomes" id="UP000076404"/>
    </source>
</evidence>
<protein>
    <recommendedName>
        <fullName evidence="2">Beta-lactamase-related domain-containing protein</fullName>
    </recommendedName>
</protein>
<dbReference type="AlphaFoldDB" id="A0A143BI17"/>
<organism evidence="3 4">
    <name type="scientific">Gemmatimonas phototrophica</name>
    <dbReference type="NCBI Taxonomy" id="1379270"/>
    <lineage>
        <taxon>Bacteria</taxon>
        <taxon>Pseudomonadati</taxon>
        <taxon>Gemmatimonadota</taxon>
        <taxon>Gemmatimonadia</taxon>
        <taxon>Gemmatimonadales</taxon>
        <taxon>Gemmatimonadaceae</taxon>
        <taxon>Gemmatimonas</taxon>
    </lineage>
</organism>
<evidence type="ECO:0000259" key="2">
    <source>
        <dbReference type="Pfam" id="PF00144"/>
    </source>
</evidence>
<reference evidence="3 4" key="1">
    <citation type="journal article" date="2014" name="Proc. Natl. Acad. Sci. U.S.A.">
        <title>Functional type 2 photosynthetic reaction centers found in the rare bacterial phylum Gemmatimonadetes.</title>
        <authorList>
            <person name="Zeng Y."/>
            <person name="Feng F."/>
            <person name="Medova H."/>
            <person name="Dean J."/>
            <person name="Koblizek M."/>
        </authorList>
    </citation>
    <scope>NUCLEOTIDE SEQUENCE [LARGE SCALE GENOMIC DNA]</scope>
    <source>
        <strain evidence="3 4">AP64</strain>
    </source>
</reference>
<dbReference type="PANTHER" id="PTHR46825:SF9">
    <property type="entry name" value="BETA-LACTAMASE-RELATED DOMAIN-CONTAINING PROTEIN"/>
    <property type="match status" value="1"/>
</dbReference>
<accession>A0A143BI17</accession>
<feature type="signal peptide" evidence="1">
    <location>
        <begin position="1"/>
        <end position="24"/>
    </location>
</feature>
<feature type="domain" description="Beta-lactamase-related" evidence="2">
    <location>
        <begin position="40"/>
        <end position="368"/>
    </location>
</feature>
<dbReference type="EMBL" id="CP011454">
    <property type="protein sequence ID" value="AMW04658.1"/>
    <property type="molecule type" value="Genomic_DNA"/>
</dbReference>
<name>A0A143BI17_9BACT</name>
<dbReference type="SUPFAM" id="SSF56601">
    <property type="entry name" value="beta-lactamase/transpeptidase-like"/>
    <property type="match status" value="1"/>
</dbReference>
<feature type="chain" id="PRO_5007506842" description="Beta-lactamase-related domain-containing protein" evidence="1">
    <location>
        <begin position="25"/>
        <end position="465"/>
    </location>
</feature>
<dbReference type="Pfam" id="PF00144">
    <property type="entry name" value="Beta-lactamase"/>
    <property type="match status" value="1"/>
</dbReference>
<dbReference type="eggNOG" id="COG1680">
    <property type="taxonomic scope" value="Bacteria"/>
</dbReference>
<dbReference type="InterPro" id="IPR012338">
    <property type="entry name" value="Beta-lactam/transpept-like"/>
</dbReference>
<keyword evidence="4" id="KW-1185">Reference proteome</keyword>
<gene>
    <name evidence="3" type="ORF">GEMMAAP_06990</name>
</gene>
<dbReference type="Proteomes" id="UP000076404">
    <property type="component" value="Chromosome"/>
</dbReference>
<evidence type="ECO:0000256" key="1">
    <source>
        <dbReference type="SAM" id="SignalP"/>
    </source>
</evidence>
<dbReference type="PANTHER" id="PTHR46825">
    <property type="entry name" value="D-ALANYL-D-ALANINE-CARBOXYPEPTIDASE/ENDOPEPTIDASE AMPH"/>
    <property type="match status" value="1"/>
</dbReference>
<keyword evidence="1" id="KW-0732">Signal</keyword>
<dbReference type="InterPro" id="IPR050491">
    <property type="entry name" value="AmpC-like"/>
</dbReference>
<reference evidence="3 4" key="2">
    <citation type="journal article" date="2016" name="Environ. Microbiol. Rep.">
        <title>Metagenomic evidence for the presence of phototrophic Gemmatimonadetes bacteria in diverse environments.</title>
        <authorList>
            <person name="Zeng Y."/>
            <person name="Baumbach J."/>
            <person name="Barbosa E.G."/>
            <person name="Azevedo V."/>
            <person name="Zhang C."/>
            <person name="Koblizek M."/>
        </authorList>
    </citation>
    <scope>NUCLEOTIDE SEQUENCE [LARGE SCALE GENOMIC DNA]</scope>
    <source>
        <strain evidence="3 4">AP64</strain>
    </source>
</reference>
<evidence type="ECO:0000313" key="3">
    <source>
        <dbReference type="EMBL" id="AMW04658.1"/>
    </source>
</evidence>
<dbReference type="KEGG" id="gph:GEMMAAP_06990"/>
<dbReference type="Gene3D" id="3.40.710.10">
    <property type="entry name" value="DD-peptidase/beta-lactamase superfamily"/>
    <property type="match status" value="1"/>
</dbReference>